<protein>
    <submittedName>
        <fullName evidence="3">Dienelactone hydrolase</fullName>
    </submittedName>
</protein>
<dbReference type="EMBL" id="CP010725">
    <property type="protein sequence ID" value="AUQ97599.1"/>
    <property type="molecule type" value="Genomic_DNA"/>
</dbReference>
<dbReference type="Pfam" id="PF02129">
    <property type="entry name" value="Peptidase_S15"/>
    <property type="match status" value="1"/>
</dbReference>
<keyword evidence="3" id="KW-0378">Hydrolase</keyword>
<reference evidence="3 4" key="1">
    <citation type="journal article" date="2017" name="Front. Microbiol.">
        <title>Phaeobacter piscinae sp. nov., a species of the Roseobacter group and potential aquaculture probiont.</title>
        <authorList>
            <person name="Sonnenschein E.C."/>
            <person name="Phippen C.B.W."/>
            <person name="Nielsen K.F."/>
            <person name="Mateiu R.V."/>
            <person name="Melchiorsen J."/>
            <person name="Gram L."/>
            <person name="Overmann J."/>
            <person name="Freese H.M."/>
        </authorList>
    </citation>
    <scope>NUCLEOTIDE SEQUENCE [LARGE SCALE GENOMIC DNA]</scope>
    <source>
        <strain evidence="3 4">P88</strain>
    </source>
</reference>
<feature type="domain" description="Xaa-Pro dipeptidyl-peptidase-like" evidence="2">
    <location>
        <begin position="167"/>
        <end position="315"/>
    </location>
</feature>
<gene>
    <name evidence="3" type="ORF">PhaeoP88_00192</name>
</gene>
<feature type="signal peptide" evidence="1">
    <location>
        <begin position="1"/>
        <end position="19"/>
    </location>
</feature>
<organism evidence="3 4">
    <name type="scientific">Phaeobacter inhibens</name>
    <dbReference type="NCBI Taxonomy" id="221822"/>
    <lineage>
        <taxon>Bacteria</taxon>
        <taxon>Pseudomonadati</taxon>
        <taxon>Pseudomonadota</taxon>
        <taxon>Alphaproteobacteria</taxon>
        <taxon>Rhodobacterales</taxon>
        <taxon>Roseobacteraceae</taxon>
        <taxon>Phaeobacter</taxon>
    </lineage>
</organism>
<evidence type="ECO:0000256" key="1">
    <source>
        <dbReference type="SAM" id="SignalP"/>
    </source>
</evidence>
<dbReference type="Proteomes" id="UP000236447">
    <property type="component" value="Chromosome"/>
</dbReference>
<dbReference type="SUPFAM" id="SSF53474">
    <property type="entry name" value="alpha/beta-Hydrolases"/>
    <property type="match status" value="1"/>
</dbReference>
<dbReference type="AlphaFoldDB" id="A0A2I7K4R3"/>
<proteinExistence type="predicted"/>
<evidence type="ECO:0000313" key="4">
    <source>
        <dbReference type="Proteomes" id="UP000236447"/>
    </source>
</evidence>
<feature type="chain" id="PRO_5014437736" evidence="1">
    <location>
        <begin position="20"/>
        <end position="410"/>
    </location>
</feature>
<dbReference type="InterPro" id="IPR029058">
    <property type="entry name" value="AB_hydrolase_fold"/>
</dbReference>
<evidence type="ECO:0000259" key="2">
    <source>
        <dbReference type="Pfam" id="PF02129"/>
    </source>
</evidence>
<accession>A0A2I7K4R3</accession>
<dbReference type="RefSeq" id="WP_102882895.1">
    <property type="nucleotide sequence ID" value="NZ_CP010725.1"/>
</dbReference>
<name>A0A2I7K4R3_9RHOB</name>
<dbReference type="GO" id="GO:0016787">
    <property type="term" value="F:hydrolase activity"/>
    <property type="evidence" value="ECO:0007669"/>
    <property type="project" value="UniProtKB-KW"/>
</dbReference>
<dbReference type="Gene3D" id="3.40.50.1820">
    <property type="entry name" value="alpha/beta hydrolase"/>
    <property type="match status" value="1"/>
</dbReference>
<evidence type="ECO:0000313" key="3">
    <source>
        <dbReference type="EMBL" id="AUQ97599.1"/>
    </source>
</evidence>
<sequence length="410" mass="45587" precursor="true">MRLLFAFALAVCLTGQARADETILIGDAPLPVGIEIREAENSPFIGVWTGTWDSWRSHILVVEGVDEDGLFDVIYSVGRSQFGGGNWLRDTAREENGTLVFTDASFAARYMLSDTRRLRGIFPTEDRFAVLERQDLSAVLASPTDDWFQIGQREFLLTDITENGEAIELAVAIYVPDGDGPFPLALFHHGSTGSGTNERDFEWFFTNDWFADVLNAHGWIVAFPQRRGRGGSDGLYDEGFSEDRSQGYSSEARLSLPGAERALIDANAALAVLRERPDVSDDPVLFTGVSRGGVVALMQAGDQPEDTAGVINFVGGWMDEGQGNAEINPTLFRRIEGYEGTVVSIYGEDDTFYSIEHSRENLGQIEEVGATSEFHVVTVPEFNRGHWVLWWPLLWEETVEDYLLRVESRP</sequence>
<keyword evidence="1" id="KW-0732">Signal</keyword>
<reference evidence="3 4" key="2">
    <citation type="journal article" date="2017" name="Genome Biol. Evol.">
        <title>Trajectories and Drivers of Genome Evolution in Surface-Associated Marine Phaeobacter.</title>
        <authorList>
            <person name="Freese H.M."/>
            <person name="Sikorski J."/>
            <person name="Bunk B."/>
            <person name="Scheuner C."/>
            <person name="Meier-Kolthoff J.P."/>
            <person name="Sproer C."/>
            <person name="Gram L."/>
            <person name="Overmann J."/>
        </authorList>
    </citation>
    <scope>NUCLEOTIDE SEQUENCE [LARGE SCALE GENOMIC DNA]</scope>
    <source>
        <strain evidence="3 4">P88</strain>
    </source>
</reference>
<dbReference type="InterPro" id="IPR000383">
    <property type="entry name" value="Xaa-Pro-like_dom"/>
</dbReference>